<dbReference type="InterPro" id="IPR052649">
    <property type="entry name" value="NCE102-like"/>
</dbReference>
<comment type="subcellular location">
    <subcellularLocation>
        <location evidence="1">Membrane</location>
        <topology evidence="1">Multi-pass membrane protein</topology>
    </subcellularLocation>
</comment>
<feature type="transmembrane region" description="Helical" evidence="5">
    <location>
        <begin position="72"/>
        <end position="93"/>
    </location>
</feature>
<dbReference type="GO" id="GO:0072659">
    <property type="term" value="P:protein localization to plasma membrane"/>
    <property type="evidence" value="ECO:0007669"/>
    <property type="project" value="TreeGrafter"/>
</dbReference>
<keyword evidence="4 5" id="KW-0472">Membrane</keyword>
<evidence type="ECO:0000313" key="10">
    <source>
        <dbReference type="Proteomes" id="UP000011715"/>
    </source>
</evidence>
<dbReference type="PANTHER" id="PTHR28165">
    <property type="entry name" value="NON-CLASSICAL EXPORT PROTEIN 2-RELATED"/>
    <property type="match status" value="1"/>
</dbReference>
<dbReference type="eggNOG" id="ENOG502SASX">
    <property type="taxonomic scope" value="Eukaryota"/>
</dbReference>
<evidence type="ECO:0000256" key="5">
    <source>
        <dbReference type="SAM" id="Phobius"/>
    </source>
</evidence>
<name>A0A0C4E014_MAGP6</name>
<dbReference type="EnsemblFungi" id="MAPG_05680T0">
    <property type="protein sequence ID" value="MAPG_05680T0"/>
    <property type="gene ID" value="MAPG_05680"/>
</dbReference>
<keyword evidence="3 5" id="KW-1133">Transmembrane helix</keyword>
<evidence type="ECO:0000259" key="7">
    <source>
        <dbReference type="Pfam" id="PF01284"/>
    </source>
</evidence>
<feature type="transmembrane region" description="Helical" evidence="5">
    <location>
        <begin position="154"/>
        <end position="173"/>
    </location>
</feature>
<reference evidence="10" key="2">
    <citation type="submission" date="2010-05" db="EMBL/GenBank/DDBJ databases">
        <title>The genome sequence of Magnaporthe poae strain ATCC 64411.</title>
        <authorList>
            <person name="Ma L.-J."/>
            <person name="Dead R."/>
            <person name="Young S."/>
            <person name="Zeng Q."/>
            <person name="Koehrsen M."/>
            <person name="Alvarado L."/>
            <person name="Berlin A."/>
            <person name="Chapman S.B."/>
            <person name="Chen Z."/>
            <person name="Freedman E."/>
            <person name="Gellesch M."/>
            <person name="Goldberg J."/>
            <person name="Griggs A."/>
            <person name="Gujja S."/>
            <person name="Heilman E.R."/>
            <person name="Heiman D."/>
            <person name="Hepburn T."/>
            <person name="Howarth C."/>
            <person name="Jen D."/>
            <person name="Larson L."/>
            <person name="Mehta T."/>
            <person name="Neiman D."/>
            <person name="Pearson M."/>
            <person name="Roberts A."/>
            <person name="Saif S."/>
            <person name="Shea T."/>
            <person name="Shenoy N."/>
            <person name="Sisk P."/>
            <person name="Stolte C."/>
            <person name="Sykes S."/>
            <person name="Walk T."/>
            <person name="White J."/>
            <person name="Yandava C."/>
            <person name="Haas B."/>
            <person name="Nusbaum C."/>
            <person name="Birren B."/>
        </authorList>
    </citation>
    <scope>NUCLEOTIDE SEQUENCE [LARGE SCALE GENOMIC DNA]</scope>
    <source>
        <strain evidence="10">ATCC 64411 / 73-15</strain>
    </source>
</reference>
<feature type="domain" description="MARVEL" evidence="7">
    <location>
        <begin position="6"/>
        <end position="166"/>
    </location>
</feature>
<dbReference type="GO" id="GO:0070941">
    <property type="term" value="P:eisosome assembly"/>
    <property type="evidence" value="ECO:0007669"/>
    <property type="project" value="TreeGrafter"/>
</dbReference>
<dbReference type="STRING" id="644358.A0A0C4E014"/>
<feature type="signal peptide" evidence="6">
    <location>
        <begin position="1"/>
        <end position="28"/>
    </location>
</feature>
<protein>
    <recommendedName>
        <fullName evidence="7">MARVEL domain-containing protein</fullName>
    </recommendedName>
</protein>
<evidence type="ECO:0000256" key="4">
    <source>
        <dbReference type="ARBA" id="ARBA00023136"/>
    </source>
</evidence>
<evidence type="ECO:0000256" key="2">
    <source>
        <dbReference type="ARBA" id="ARBA00022692"/>
    </source>
</evidence>
<dbReference type="OMA" id="IAWTDIL"/>
<keyword evidence="10" id="KW-1185">Reference proteome</keyword>
<dbReference type="EMBL" id="ADBL01001363">
    <property type="status" value="NOT_ANNOTATED_CDS"/>
    <property type="molecule type" value="Genomic_DNA"/>
</dbReference>
<dbReference type="AlphaFoldDB" id="A0A0C4E014"/>
<gene>
    <name evidence="8" type="ORF">MAPG_05680</name>
</gene>
<evidence type="ECO:0000256" key="6">
    <source>
        <dbReference type="SAM" id="SignalP"/>
    </source>
</evidence>
<sequence length="182" mass="18910">MLSLVALGLRAFMLIAAAVVLGISVTLAKHQVVEGPPPETSFASFTGGFGVFAAAVGIAAVFLEAIPSLVPLALDGLSALFFLAGGIALTMAMKGISCTSTGGEEDSIRYLNKILNGGCYTVTRCAVTDGMRNSDDVANELKSRCVRAQADFSFQYIAFVAALACLVVTFLSVRRSGTKVFA</sequence>
<feature type="chain" id="PRO_5009385568" description="MARVEL domain-containing protein" evidence="6">
    <location>
        <begin position="29"/>
        <end position="182"/>
    </location>
</feature>
<evidence type="ECO:0000313" key="9">
    <source>
        <dbReference type="EnsemblFungi" id="MAPG_05680T0"/>
    </source>
</evidence>
<accession>A0A0C4E014</accession>
<proteinExistence type="predicted"/>
<organism evidence="9 10">
    <name type="scientific">Magnaporthiopsis poae (strain ATCC 64411 / 73-15)</name>
    <name type="common">Kentucky bluegrass fungus</name>
    <name type="synonym">Magnaporthe poae</name>
    <dbReference type="NCBI Taxonomy" id="644358"/>
    <lineage>
        <taxon>Eukaryota</taxon>
        <taxon>Fungi</taxon>
        <taxon>Dikarya</taxon>
        <taxon>Ascomycota</taxon>
        <taxon>Pezizomycotina</taxon>
        <taxon>Sordariomycetes</taxon>
        <taxon>Sordariomycetidae</taxon>
        <taxon>Magnaporthales</taxon>
        <taxon>Magnaporthaceae</taxon>
        <taxon>Magnaporthiopsis</taxon>
    </lineage>
</organism>
<keyword evidence="6" id="KW-0732">Signal</keyword>
<dbReference type="VEuPathDB" id="FungiDB:MAPG_05680"/>
<dbReference type="GO" id="GO:0005886">
    <property type="term" value="C:plasma membrane"/>
    <property type="evidence" value="ECO:0007669"/>
    <property type="project" value="TreeGrafter"/>
</dbReference>
<evidence type="ECO:0000256" key="1">
    <source>
        <dbReference type="ARBA" id="ARBA00004141"/>
    </source>
</evidence>
<dbReference type="GO" id="GO:0032126">
    <property type="term" value="C:eisosome"/>
    <property type="evidence" value="ECO:0007669"/>
    <property type="project" value="TreeGrafter"/>
</dbReference>
<dbReference type="OrthoDB" id="2017497at2759"/>
<dbReference type="InterPro" id="IPR008253">
    <property type="entry name" value="Marvel"/>
</dbReference>
<reference evidence="9" key="5">
    <citation type="submission" date="2015-06" db="UniProtKB">
        <authorList>
            <consortium name="EnsemblFungi"/>
        </authorList>
    </citation>
    <scope>IDENTIFICATION</scope>
    <source>
        <strain evidence="9">ATCC 64411</strain>
    </source>
</reference>
<dbReference type="Pfam" id="PF01284">
    <property type="entry name" value="MARVEL"/>
    <property type="match status" value="1"/>
</dbReference>
<evidence type="ECO:0000256" key="3">
    <source>
        <dbReference type="ARBA" id="ARBA00022989"/>
    </source>
</evidence>
<dbReference type="EMBL" id="GL876969">
    <property type="protein sequence ID" value="KLU86668.1"/>
    <property type="molecule type" value="Genomic_DNA"/>
</dbReference>
<reference evidence="8" key="3">
    <citation type="submission" date="2011-03" db="EMBL/GenBank/DDBJ databases">
        <title>Annotation of Magnaporthe poae ATCC 64411.</title>
        <authorList>
            <person name="Ma L.-J."/>
            <person name="Dead R."/>
            <person name="Young S.K."/>
            <person name="Zeng Q."/>
            <person name="Gargeya S."/>
            <person name="Fitzgerald M."/>
            <person name="Haas B."/>
            <person name="Abouelleil A."/>
            <person name="Alvarado L."/>
            <person name="Arachchi H.M."/>
            <person name="Berlin A."/>
            <person name="Brown A."/>
            <person name="Chapman S.B."/>
            <person name="Chen Z."/>
            <person name="Dunbar C."/>
            <person name="Freedman E."/>
            <person name="Gearin G."/>
            <person name="Gellesch M."/>
            <person name="Goldberg J."/>
            <person name="Griggs A."/>
            <person name="Gujja S."/>
            <person name="Heiman D."/>
            <person name="Howarth C."/>
            <person name="Larson L."/>
            <person name="Lui A."/>
            <person name="MacDonald P.J.P."/>
            <person name="Mehta T."/>
            <person name="Montmayeur A."/>
            <person name="Murphy C."/>
            <person name="Neiman D."/>
            <person name="Pearson M."/>
            <person name="Priest M."/>
            <person name="Roberts A."/>
            <person name="Saif S."/>
            <person name="Shea T."/>
            <person name="Shenoy N."/>
            <person name="Sisk P."/>
            <person name="Stolte C."/>
            <person name="Sykes S."/>
            <person name="Yandava C."/>
            <person name="Wortman J."/>
            <person name="Nusbaum C."/>
            <person name="Birren B."/>
        </authorList>
    </citation>
    <scope>NUCLEOTIDE SEQUENCE</scope>
    <source>
        <strain evidence="8">ATCC 64411</strain>
    </source>
</reference>
<dbReference type="PANTHER" id="PTHR28165:SF2">
    <property type="entry name" value="MARVEL DOMAIN-CONTAINING PROTEIN"/>
    <property type="match status" value="1"/>
</dbReference>
<reference evidence="9" key="4">
    <citation type="journal article" date="2015" name="G3 (Bethesda)">
        <title>Genome sequences of three phytopathogenic species of the Magnaporthaceae family of fungi.</title>
        <authorList>
            <person name="Okagaki L.H."/>
            <person name="Nunes C.C."/>
            <person name="Sailsbery J."/>
            <person name="Clay B."/>
            <person name="Brown D."/>
            <person name="John T."/>
            <person name="Oh Y."/>
            <person name="Young N."/>
            <person name="Fitzgerald M."/>
            <person name="Haas B.J."/>
            <person name="Zeng Q."/>
            <person name="Young S."/>
            <person name="Adiconis X."/>
            <person name="Fan L."/>
            <person name="Levin J.Z."/>
            <person name="Mitchell T.K."/>
            <person name="Okubara P.A."/>
            <person name="Farman M.L."/>
            <person name="Kohn L.M."/>
            <person name="Birren B."/>
            <person name="Ma L.-J."/>
            <person name="Dean R.A."/>
        </authorList>
    </citation>
    <scope>NUCLEOTIDE SEQUENCE</scope>
    <source>
        <strain evidence="9">ATCC 64411 / 73-15</strain>
    </source>
</reference>
<reference evidence="8" key="1">
    <citation type="submission" date="2010-05" db="EMBL/GenBank/DDBJ databases">
        <title>The Genome Sequence of Magnaporthe poae strain ATCC 64411.</title>
        <authorList>
            <consortium name="The Broad Institute Genome Sequencing Platform"/>
            <consortium name="Broad Institute Genome Sequencing Center for Infectious Disease"/>
            <person name="Ma L.-J."/>
            <person name="Dead R."/>
            <person name="Young S."/>
            <person name="Zeng Q."/>
            <person name="Koehrsen M."/>
            <person name="Alvarado L."/>
            <person name="Berlin A."/>
            <person name="Chapman S.B."/>
            <person name="Chen Z."/>
            <person name="Freedman E."/>
            <person name="Gellesch M."/>
            <person name="Goldberg J."/>
            <person name="Griggs A."/>
            <person name="Gujja S."/>
            <person name="Heilman E.R."/>
            <person name="Heiman D."/>
            <person name="Hepburn T."/>
            <person name="Howarth C."/>
            <person name="Jen D."/>
            <person name="Larson L."/>
            <person name="Mehta T."/>
            <person name="Neiman D."/>
            <person name="Pearson M."/>
            <person name="Roberts A."/>
            <person name="Saif S."/>
            <person name="Shea T."/>
            <person name="Shenoy N."/>
            <person name="Sisk P."/>
            <person name="Stolte C."/>
            <person name="Sykes S."/>
            <person name="Walk T."/>
            <person name="White J."/>
            <person name="Yandava C."/>
            <person name="Haas B."/>
            <person name="Nusbaum C."/>
            <person name="Birren B."/>
        </authorList>
    </citation>
    <scope>NUCLEOTIDE SEQUENCE</scope>
    <source>
        <strain evidence="8">ATCC 64411</strain>
    </source>
</reference>
<keyword evidence="2 5" id="KW-0812">Transmembrane</keyword>
<evidence type="ECO:0000313" key="8">
    <source>
        <dbReference type="EMBL" id="KLU86668.1"/>
    </source>
</evidence>
<feature type="transmembrane region" description="Helical" evidence="5">
    <location>
        <begin position="44"/>
        <end position="65"/>
    </location>
</feature>
<dbReference type="Proteomes" id="UP000011715">
    <property type="component" value="Unassembled WGS sequence"/>
</dbReference>